<comment type="caution">
    <text evidence="7">The sequence shown here is derived from an EMBL/GenBank/DDBJ whole genome shotgun (WGS) entry which is preliminary data.</text>
</comment>
<dbReference type="PANTHER" id="PTHR23501">
    <property type="entry name" value="MAJOR FACILITATOR SUPERFAMILY"/>
    <property type="match status" value="1"/>
</dbReference>
<dbReference type="InterPro" id="IPR036259">
    <property type="entry name" value="MFS_trans_sf"/>
</dbReference>
<dbReference type="RefSeq" id="WP_271323344.1">
    <property type="nucleotide sequence ID" value="NZ_JAAGKO020000001.1"/>
</dbReference>
<evidence type="ECO:0000256" key="1">
    <source>
        <dbReference type="ARBA" id="ARBA00004651"/>
    </source>
</evidence>
<gene>
    <name evidence="7" type="ORF">POF43_000085</name>
</gene>
<feature type="transmembrane region" description="Helical" evidence="5">
    <location>
        <begin position="238"/>
        <end position="260"/>
    </location>
</feature>
<organism evidence="7 8">
    <name type="scientific">Streptantibioticus silvisoli</name>
    <dbReference type="NCBI Taxonomy" id="2705255"/>
    <lineage>
        <taxon>Bacteria</taxon>
        <taxon>Bacillati</taxon>
        <taxon>Actinomycetota</taxon>
        <taxon>Actinomycetes</taxon>
        <taxon>Kitasatosporales</taxon>
        <taxon>Streptomycetaceae</taxon>
        <taxon>Streptantibioticus</taxon>
    </lineage>
</organism>
<dbReference type="EMBL" id="JAAGKO020000001">
    <property type="protein sequence ID" value="MDI5961135.1"/>
    <property type="molecule type" value="Genomic_DNA"/>
</dbReference>
<evidence type="ECO:0000256" key="2">
    <source>
        <dbReference type="ARBA" id="ARBA00022692"/>
    </source>
</evidence>
<evidence type="ECO:0000256" key="5">
    <source>
        <dbReference type="SAM" id="Phobius"/>
    </source>
</evidence>
<keyword evidence="2 5" id="KW-0812">Transmembrane</keyword>
<feature type="transmembrane region" description="Helical" evidence="5">
    <location>
        <begin position="27"/>
        <end position="45"/>
    </location>
</feature>
<evidence type="ECO:0000259" key="6">
    <source>
        <dbReference type="PROSITE" id="PS50850"/>
    </source>
</evidence>
<name>A0ABT6VSI9_9ACTN</name>
<feature type="transmembrane region" description="Helical" evidence="5">
    <location>
        <begin position="146"/>
        <end position="168"/>
    </location>
</feature>
<evidence type="ECO:0000313" key="7">
    <source>
        <dbReference type="EMBL" id="MDI5961135.1"/>
    </source>
</evidence>
<feature type="transmembrane region" description="Helical" evidence="5">
    <location>
        <begin position="174"/>
        <end position="193"/>
    </location>
</feature>
<dbReference type="Pfam" id="PF07690">
    <property type="entry name" value="MFS_1"/>
    <property type="match status" value="1"/>
</dbReference>
<dbReference type="Proteomes" id="UP001156398">
    <property type="component" value="Unassembled WGS sequence"/>
</dbReference>
<keyword evidence="3 5" id="KW-1133">Transmembrane helix</keyword>
<feature type="transmembrane region" description="Helical" evidence="5">
    <location>
        <begin position="405"/>
        <end position="424"/>
    </location>
</feature>
<comment type="subcellular location">
    <subcellularLocation>
        <location evidence="1">Cell membrane</location>
        <topology evidence="1">Multi-pass membrane protein</topology>
    </subcellularLocation>
</comment>
<accession>A0ABT6VSI9</accession>
<evidence type="ECO:0000256" key="4">
    <source>
        <dbReference type="ARBA" id="ARBA00023136"/>
    </source>
</evidence>
<protein>
    <submittedName>
        <fullName evidence="7">MFS transporter</fullName>
    </submittedName>
</protein>
<feature type="transmembrane region" description="Helical" evidence="5">
    <location>
        <begin position="57"/>
        <end position="76"/>
    </location>
</feature>
<sequence length="456" mass="46263">MTLLSGTRTEQPGTAWAPRHRALSTGILLLVTLMAFESLGVNTAIPTLVADLHGTGMYTWPFVAFLGSSVVATVLAGQLCDRRGPRPALALGPLFFLAGLVVAGSAGSMSVLLVGRALQGFGDGMLIVPVYVLIGLVYGERDQLTMFATLSAAYVVPALVGPALAGWLTERFTWRLVFFAIVPFAVLGFALLLPVLRSLPSGGAPVAPARRGLPVAALAGSAGIAAIGWAAQHPTLPSLLLGAAAIAVLVPSLRVLLPAGTLRARRGLPVTVLARGLLAGTFFGTEAFIPYTLTTVHGYSPPECGVPLTLSALGWAAGSWWQSRHPGIPRERLVRAGFVLTACGSAGLTAVAFPAGPAWATAGVWAVAGAGMGLAVSSLSAVALSLAGDADRGFTSSALQITDMLGTALLVGLAGTVVTGPVAARTGTTTALVVLDLLMAAGALTGAVLTGARCRP</sequence>
<proteinExistence type="predicted"/>
<dbReference type="PANTHER" id="PTHR23501:SF154">
    <property type="entry name" value="MULTIDRUG-EFFLUX TRANSPORTER RV1634-RELATED"/>
    <property type="match status" value="1"/>
</dbReference>
<dbReference type="SUPFAM" id="SSF103473">
    <property type="entry name" value="MFS general substrate transporter"/>
    <property type="match status" value="1"/>
</dbReference>
<evidence type="ECO:0000313" key="8">
    <source>
        <dbReference type="Proteomes" id="UP001156398"/>
    </source>
</evidence>
<dbReference type="PROSITE" id="PS50850">
    <property type="entry name" value="MFS"/>
    <property type="match status" value="1"/>
</dbReference>
<feature type="transmembrane region" description="Helical" evidence="5">
    <location>
        <begin position="88"/>
        <end position="114"/>
    </location>
</feature>
<feature type="transmembrane region" description="Helical" evidence="5">
    <location>
        <begin position="120"/>
        <end position="139"/>
    </location>
</feature>
<dbReference type="Gene3D" id="1.20.1250.20">
    <property type="entry name" value="MFS general substrate transporter like domains"/>
    <property type="match status" value="1"/>
</dbReference>
<feature type="transmembrane region" description="Helical" evidence="5">
    <location>
        <begin position="430"/>
        <end position="452"/>
    </location>
</feature>
<feature type="transmembrane region" description="Helical" evidence="5">
    <location>
        <begin position="362"/>
        <end position="384"/>
    </location>
</feature>
<feature type="domain" description="Major facilitator superfamily (MFS) profile" evidence="6">
    <location>
        <begin position="23"/>
        <end position="454"/>
    </location>
</feature>
<dbReference type="InterPro" id="IPR011701">
    <property type="entry name" value="MFS"/>
</dbReference>
<dbReference type="InterPro" id="IPR020846">
    <property type="entry name" value="MFS_dom"/>
</dbReference>
<keyword evidence="8" id="KW-1185">Reference proteome</keyword>
<evidence type="ECO:0000256" key="3">
    <source>
        <dbReference type="ARBA" id="ARBA00022989"/>
    </source>
</evidence>
<feature type="transmembrane region" description="Helical" evidence="5">
    <location>
        <begin position="213"/>
        <end position="232"/>
    </location>
</feature>
<feature type="transmembrane region" description="Helical" evidence="5">
    <location>
        <begin position="333"/>
        <end position="356"/>
    </location>
</feature>
<keyword evidence="4 5" id="KW-0472">Membrane</keyword>
<reference evidence="7 8" key="1">
    <citation type="submission" date="2023-05" db="EMBL/GenBank/DDBJ databases">
        <title>Streptantibioticus silvisoli sp. nov., acidotolerant actinomycetes 1 from pine litter.</title>
        <authorList>
            <person name="Swiecimska M."/>
            <person name="Golinska P."/>
            <person name="Sangal V."/>
            <person name="Wachnowicz B."/>
            <person name="Goodfellow M."/>
        </authorList>
    </citation>
    <scope>NUCLEOTIDE SEQUENCE [LARGE SCALE GENOMIC DNA]</scope>
    <source>
        <strain evidence="7 8">SL54</strain>
    </source>
</reference>